<reference evidence="1 2" key="2">
    <citation type="journal article" date="2022" name="Mol. Ecol. Resour.">
        <title>The genomes of chicory, endive, great burdock and yacon provide insights into Asteraceae paleo-polyploidization history and plant inulin production.</title>
        <authorList>
            <person name="Fan W."/>
            <person name="Wang S."/>
            <person name="Wang H."/>
            <person name="Wang A."/>
            <person name="Jiang F."/>
            <person name="Liu H."/>
            <person name="Zhao H."/>
            <person name="Xu D."/>
            <person name="Zhang Y."/>
        </authorList>
    </citation>
    <scope>NUCLEOTIDE SEQUENCE [LARGE SCALE GENOMIC DNA]</scope>
    <source>
        <strain evidence="2">cv. Yunnan</strain>
        <tissue evidence="1">Leaves</tissue>
    </source>
</reference>
<evidence type="ECO:0000313" key="1">
    <source>
        <dbReference type="EMBL" id="KAI3829705.1"/>
    </source>
</evidence>
<dbReference type="EMBL" id="CM042018">
    <property type="protein sequence ID" value="KAI3829705.1"/>
    <property type="molecule type" value="Genomic_DNA"/>
</dbReference>
<comment type="caution">
    <text evidence="1">The sequence shown here is derived from an EMBL/GenBank/DDBJ whole genome shotgun (WGS) entry which is preliminary data.</text>
</comment>
<gene>
    <name evidence="1" type="ORF">L1987_03833</name>
</gene>
<name>A0ACB9KBX2_9ASTR</name>
<proteinExistence type="predicted"/>
<reference evidence="2" key="1">
    <citation type="journal article" date="2022" name="Mol. Ecol. Resour.">
        <title>The genomes of chicory, endive, great burdock and yacon provide insights into Asteraceae palaeo-polyploidization history and plant inulin production.</title>
        <authorList>
            <person name="Fan W."/>
            <person name="Wang S."/>
            <person name="Wang H."/>
            <person name="Wang A."/>
            <person name="Jiang F."/>
            <person name="Liu H."/>
            <person name="Zhao H."/>
            <person name="Xu D."/>
            <person name="Zhang Y."/>
        </authorList>
    </citation>
    <scope>NUCLEOTIDE SEQUENCE [LARGE SCALE GENOMIC DNA]</scope>
    <source>
        <strain evidence="2">cv. Yunnan</strain>
    </source>
</reference>
<protein>
    <submittedName>
        <fullName evidence="1">Uncharacterized protein</fullName>
    </submittedName>
</protein>
<dbReference type="Proteomes" id="UP001056120">
    <property type="component" value="Linkage Group LG01"/>
</dbReference>
<accession>A0ACB9KBX2</accession>
<sequence>MMFSPSVYSSASNKTSTSLSEEAATSTVSPVITSKIHHEFTPSMALSSISNHIQEHDHLYPSPQKIKKKRNLPGNPDPDAEVIALSPKTLMATNRFVCEICNKGFQRDQNLQLHRRGHNLPWKLKQRNNKDEIKKRAYVCPEPSCVHHHPSRALGDLTGIKKHFCRKHGEKKWKCDKCSKIYAVQSDWKAHSKTCGTREYRCDCGTLFSRKDSFITHRAFCDALAEETARLSAAAAAAAAISITNTHHPSIINNVTNTPFNVQLSSQNPPSSLFPFNHNPNPTWIPTQNPNPTRIKPETIHHHNHNHHQQLIPAISLPFYQEPPPTFHGLQVSTSPPAHLSATALLQKAATVGAVGDHVGSAMSSLDMGELVQVTTAAVISPGYHQHMGLTSGNMSTWQKTDRLTRDFLGLTGEQEDGHHGGGVEANVNVRSMLTYAGGIEIPADGFGTSASEAWGNC</sequence>
<organism evidence="1 2">
    <name type="scientific">Smallanthus sonchifolius</name>
    <dbReference type="NCBI Taxonomy" id="185202"/>
    <lineage>
        <taxon>Eukaryota</taxon>
        <taxon>Viridiplantae</taxon>
        <taxon>Streptophyta</taxon>
        <taxon>Embryophyta</taxon>
        <taxon>Tracheophyta</taxon>
        <taxon>Spermatophyta</taxon>
        <taxon>Magnoliopsida</taxon>
        <taxon>eudicotyledons</taxon>
        <taxon>Gunneridae</taxon>
        <taxon>Pentapetalae</taxon>
        <taxon>asterids</taxon>
        <taxon>campanulids</taxon>
        <taxon>Asterales</taxon>
        <taxon>Asteraceae</taxon>
        <taxon>Asteroideae</taxon>
        <taxon>Heliantheae alliance</taxon>
        <taxon>Millerieae</taxon>
        <taxon>Smallanthus</taxon>
    </lineage>
</organism>
<keyword evidence="2" id="KW-1185">Reference proteome</keyword>
<evidence type="ECO:0000313" key="2">
    <source>
        <dbReference type="Proteomes" id="UP001056120"/>
    </source>
</evidence>